<dbReference type="Gene3D" id="1.10.287.3020">
    <property type="match status" value="1"/>
</dbReference>
<dbReference type="Proteomes" id="UP001271263">
    <property type="component" value="Unassembled WGS sequence"/>
</dbReference>
<dbReference type="InterPro" id="IPR021490">
    <property type="entry name" value="DUF3144"/>
</dbReference>
<proteinExistence type="predicted"/>
<evidence type="ECO:0000256" key="1">
    <source>
        <dbReference type="SAM" id="MobiDB-lite"/>
    </source>
</evidence>
<feature type="region of interest" description="Disordered" evidence="1">
    <location>
        <begin position="83"/>
        <end position="108"/>
    </location>
</feature>
<evidence type="ECO:0000313" key="2">
    <source>
        <dbReference type="EMBL" id="MDR8522634.1"/>
    </source>
</evidence>
<dbReference type="RefSeq" id="WP_028766239.1">
    <property type="nucleotide sequence ID" value="NZ_JAPMLA010000005.1"/>
</dbReference>
<sequence length="108" mass="11882">MSEAKKETTIFELADQFIALANELAGKEQDVGKVGTAMRFAAARFNAFEAAIKSTDLAAEKANALAWFTDEYKAMLDDNLEDHIKNPVQSREAEPEPAKDDAVQVFNS</sequence>
<accession>A0AAW8NLK0</accession>
<organism evidence="2 4">
    <name type="scientific">Shewanella fidelis</name>
    <dbReference type="NCBI Taxonomy" id="173509"/>
    <lineage>
        <taxon>Bacteria</taxon>
        <taxon>Pseudomonadati</taxon>
        <taxon>Pseudomonadota</taxon>
        <taxon>Gammaproteobacteria</taxon>
        <taxon>Alteromonadales</taxon>
        <taxon>Shewanellaceae</taxon>
        <taxon>Shewanella</taxon>
    </lineage>
</organism>
<dbReference type="Proteomes" id="UP001259340">
    <property type="component" value="Unassembled WGS sequence"/>
</dbReference>
<dbReference type="AlphaFoldDB" id="A0AAW8NLK0"/>
<comment type="caution">
    <text evidence="2">The sequence shown here is derived from an EMBL/GenBank/DDBJ whole genome shotgun (WGS) entry which is preliminary data.</text>
</comment>
<name>A0AAW8NLK0_9GAMM</name>
<dbReference type="Pfam" id="PF11342">
    <property type="entry name" value="DUF3144"/>
    <property type="match status" value="1"/>
</dbReference>
<keyword evidence="5" id="KW-1185">Reference proteome</keyword>
<dbReference type="EMBL" id="JAPMLE010000001">
    <property type="protein sequence ID" value="MDR8522634.1"/>
    <property type="molecule type" value="Genomic_DNA"/>
</dbReference>
<feature type="compositionally biased region" description="Basic and acidic residues" evidence="1">
    <location>
        <begin position="83"/>
        <end position="102"/>
    </location>
</feature>
<protein>
    <submittedName>
        <fullName evidence="2">DUF3144 domain-containing protein</fullName>
    </submittedName>
</protein>
<gene>
    <name evidence="2" type="ORF">OS133_02835</name>
    <name evidence="3" type="ORF">OS134_11645</name>
</gene>
<evidence type="ECO:0000313" key="4">
    <source>
        <dbReference type="Proteomes" id="UP001259340"/>
    </source>
</evidence>
<evidence type="ECO:0000313" key="3">
    <source>
        <dbReference type="EMBL" id="MDW4824713.1"/>
    </source>
</evidence>
<dbReference type="EMBL" id="JAPMLD010000004">
    <property type="protein sequence ID" value="MDW4824713.1"/>
    <property type="molecule type" value="Genomic_DNA"/>
</dbReference>
<reference evidence="3 5" key="1">
    <citation type="journal article" date="2022" name="bioRxiv">
        <title>Prophages regulate Shewanella fidelis 3313 motility and biofilm formation: implications for gut colonization dynamics in Ciona robusta.</title>
        <authorList>
            <person name="Natarajan O."/>
            <person name="Gibboney S.L."/>
            <person name="Young M.N."/>
            <person name="Lim S.J."/>
            <person name="Pluta N."/>
            <person name="Atkinson C.G."/>
            <person name="Leigh B.A."/>
            <person name="Liberti A."/>
            <person name="Kees E.D."/>
            <person name="Breitbart M."/>
            <person name="Gralnick J.A."/>
            <person name="Dishaw L.J."/>
        </authorList>
    </citation>
    <scope>NUCLEOTIDE SEQUENCE [LARGE SCALE GENOMIC DNA]</scope>
    <source>
        <strain evidence="3 5">JG4066</strain>
    </source>
</reference>
<reference evidence="2" key="2">
    <citation type="submission" date="2022-11" db="EMBL/GenBank/DDBJ databases">
        <title>Prophages regulate Shewanella fidelis motility and biofilm formation: implications for gut colonization dynamics in Ciona robusta.</title>
        <authorList>
            <person name="Natarajan O."/>
            <person name="Gibboney S.L."/>
            <person name="Young M.N."/>
            <person name="Lim S.J."/>
            <person name="Pluta N."/>
            <person name="Atkinson C.G.F."/>
            <person name="Leigh B.A."/>
            <person name="Liberti A."/>
            <person name="Kees E."/>
            <person name="Breitbart M."/>
            <person name="Gralnick J."/>
            <person name="Dishaw L.J."/>
        </authorList>
    </citation>
    <scope>NUCLEOTIDE SEQUENCE</scope>
    <source>
        <strain evidence="2">3313</strain>
    </source>
</reference>
<evidence type="ECO:0000313" key="5">
    <source>
        <dbReference type="Proteomes" id="UP001271263"/>
    </source>
</evidence>